<comment type="caution">
    <text evidence="2">The sequence shown here is derived from an EMBL/GenBank/DDBJ whole genome shotgun (WGS) entry which is preliminary data.</text>
</comment>
<keyword evidence="2" id="KW-0540">Nuclease</keyword>
<name>A0ABS6ECJ3_9CLOT</name>
<dbReference type="EMBL" id="JAHLQF010000001">
    <property type="protein sequence ID" value="MBU5482916.1"/>
    <property type="molecule type" value="Genomic_DNA"/>
</dbReference>
<dbReference type="InterPro" id="IPR007560">
    <property type="entry name" value="Restrct_endonuc_IV_Mrr"/>
</dbReference>
<evidence type="ECO:0000313" key="3">
    <source>
        <dbReference type="Proteomes" id="UP000726170"/>
    </source>
</evidence>
<keyword evidence="3" id="KW-1185">Reference proteome</keyword>
<accession>A0ABS6ECJ3</accession>
<evidence type="ECO:0000259" key="1">
    <source>
        <dbReference type="Pfam" id="PF04471"/>
    </source>
</evidence>
<evidence type="ECO:0000313" key="2">
    <source>
        <dbReference type="EMBL" id="MBU5482916.1"/>
    </source>
</evidence>
<gene>
    <name evidence="2" type="ORF">KQI86_01175</name>
</gene>
<keyword evidence="2" id="KW-0378">Hydrolase</keyword>
<reference evidence="2 3" key="1">
    <citation type="submission" date="2021-06" db="EMBL/GenBank/DDBJ databases">
        <authorList>
            <person name="Sun Q."/>
            <person name="Li D."/>
        </authorList>
    </citation>
    <scope>NUCLEOTIDE SEQUENCE [LARGE SCALE GENOMIC DNA]</scope>
    <source>
        <strain evidence="2 3">MSJ-11</strain>
    </source>
</reference>
<protein>
    <submittedName>
        <fullName evidence="2">Restriction endonuclease</fullName>
    </submittedName>
</protein>
<organism evidence="2 3">
    <name type="scientific">Clostridium mobile</name>
    <dbReference type="NCBI Taxonomy" id="2841512"/>
    <lineage>
        <taxon>Bacteria</taxon>
        <taxon>Bacillati</taxon>
        <taxon>Bacillota</taxon>
        <taxon>Clostridia</taxon>
        <taxon>Eubacteriales</taxon>
        <taxon>Clostridiaceae</taxon>
        <taxon>Clostridium</taxon>
    </lineage>
</organism>
<dbReference type="PANTHER" id="PTHR30015">
    <property type="entry name" value="MRR RESTRICTION SYSTEM PROTEIN"/>
    <property type="match status" value="1"/>
</dbReference>
<dbReference type="PANTHER" id="PTHR30015:SF7">
    <property type="entry name" value="TYPE IV METHYL-DIRECTED RESTRICTION ENZYME ECOKMRR"/>
    <property type="match status" value="1"/>
</dbReference>
<dbReference type="Proteomes" id="UP000726170">
    <property type="component" value="Unassembled WGS sequence"/>
</dbReference>
<keyword evidence="2" id="KW-0255">Endonuclease</keyword>
<proteinExistence type="predicted"/>
<sequence length="206" mass="23847">MLSRRYRRNSLFSLSKTDRIFFDTIIDLFYTLSRIAKFIYRNIYKSTHHTVKTIRNINALKKIGYTTDNIYNILYSLSSRGFEIFVAELYKAQGYNVVLTQNSNDYGRDVILKTNAGDIFIECKRYSKGNLALGREIAQRLLGSVQMFGAIKGIIITTGQFHKNAYEVERMVNNLELVDIDDIMIMLMKLDTEKISRILLKAKNVA</sequence>
<feature type="domain" description="Restriction endonuclease type IV Mrr" evidence="1">
    <location>
        <begin position="75"/>
        <end position="184"/>
    </location>
</feature>
<dbReference type="RefSeq" id="WP_216437328.1">
    <property type="nucleotide sequence ID" value="NZ_JAHLQF010000001.1"/>
</dbReference>
<dbReference type="InterPro" id="IPR052906">
    <property type="entry name" value="Type_IV_Methyl-Rstrct_Enzyme"/>
</dbReference>
<dbReference type="GO" id="GO:0004519">
    <property type="term" value="F:endonuclease activity"/>
    <property type="evidence" value="ECO:0007669"/>
    <property type="project" value="UniProtKB-KW"/>
</dbReference>
<dbReference type="Pfam" id="PF04471">
    <property type="entry name" value="Mrr_cat"/>
    <property type="match status" value="1"/>
</dbReference>